<evidence type="ECO:0000256" key="4">
    <source>
        <dbReference type="ARBA" id="ARBA00022679"/>
    </source>
</evidence>
<evidence type="ECO:0000313" key="7">
    <source>
        <dbReference type="EMBL" id="MBE6833968.1"/>
    </source>
</evidence>
<evidence type="ECO:0000259" key="5">
    <source>
        <dbReference type="Pfam" id="PF04101"/>
    </source>
</evidence>
<dbReference type="GO" id="GO:0016758">
    <property type="term" value="F:hexosyltransferase activity"/>
    <property type="evidence" value="ECO:0007669"/>
    <property type="project" value="InterPro"/>
</dbReference>
<evidence type="ECO:0000259" key="6">
    <source>
        <dbReference type="Pfam" id="PF06925"/>
    </source>
</evidence>
<keyword evidence="3" id="KW-0328">Glycosyltransferase</keyword>
<proteinExistence type="inferred from homology"/>
<dbReference type="PANTHER" id="PTHR43025">
    <property type="entry name" value="MONOGALACTOSYLDIACYLGLYCEROL SYNTHASE"/>
    <property type="match status" value="1"/>
</dbReference>
<dbReference type="Gene3D" id="3.40.50.2000">
    <property type="entry name" value="Glycogen Phosphorylase B"/>
    <property type="match status" value="1"/>
</dbReference>
<comment type="similarity">
    <text evidence="2">Belongs to the glycosyltransferase 28 family.</text>
</comment>
<evidence type="ECO:0000256" key="2">
    <source>
        <dbReference type="ARBA" id="ARBA00006962"/>
    </source>
</evidence>
<comment type="subcellular location">
    <subcellularLocation>
        <location evidence="1">Membrane</location>
    </subcellularLocation>
</comment>
<evidence type="ECO:0000256" key="3">
    <source>
        <dbReference type="ARBA" id="ARBA00022676"/>
    </source>
</evidence>
<dbReference type="InterPro" id="IPR050519">
    <property type="entry name" value="Glycosyltransf_28_UgtP"/>
</dbReference>
<gene>
    <name evidence="7" type="ORF">E7512_10420</name>
</gene>
<accession>A0A928Q3G7</accession>
<dbReference type="PANTHER" id="PTHR43025:SF3">
    <property type="entry name" value="MONOGALACTOSYLDIACYLGLYCEROL SYNTHASE 1, CHLOROPLASTIC"/>
    <property type="match status" value="1"/>
</dbReference>
<dbReference type="InterPro" id="IPR009695">
    <property type="entry name" value="Diacylglyc_glucosyltr_N"/>
</dbReference>
<feature type="domain" description="Diacylglycerol glucosyltransferase N-terminal" evidence="6">
    <location>
        <begin position="14"/>
        <end position="179"/>
    </location>
</feature>
<reference evidence="7" key="1">
    <citation type="submission" date="2019-04" db="EMBL/GenBank/DDBJ databases">
        <title>Evolution of Biomass-Degrading Anaerobic Consortia Revealed by Metagenomics.</title>
        <authorList>
            <person name="Peng X."/>
        </authorList>
    </citation>
    <scope>NUCLEOTIDE SEQUENCE</scope>
    <source>
        <strain evidence="7">SIG551</strain>
    </source>
</reference>
<dbReference type="Pfam" id="PF04101">
    <property type="entry name" value="Glyco_tran_28_C"/>
    <property type="match status" value="1"/>
</dbReference>
<dbReference type="Pfam" id="PF06925">
    <property type="entry name" value="MGDG_synth"/>
    <property type="match status" value="1"/>
</dbReference>
<feature type="domain" description="Glycosyl transferase family 28 C-terminal" evidence="5">
    <location>
        <begin position="204"/>
        <end position="355"/>
    </location>
</feature>
<dbReference type="GO" id="GO:0009247">
    <property type="term" value="P:glycolipid biosynthetic process"/>
    <property type="evidence" value="ECO:0007669"/>
    <property type="project" value="InterPro"/>
</dbReference>
<comment type="caution">
    <text evidence="7">The sequence shown here is derived from an EMBL/GenBank/DDBJ whole genome shotgun (WGS) entry which is preliminary data.</text>
</comment>
<dbReference type="InterPro" id="IPR007235">
    <property type="entry name" value="Glyco_trans_28_C"/>
</dbReference>
<dbReference type="EMBL" id="SVNY01000005">
    <property type="protein sequence ID" value="MBE6833968.1"/>
    <property type="molecule type" value="Genomic_DNA"/>
</dbReference>
<name>A0A928Q3G7_9FIRM</name>
<dbReference type="RefSeq" id="WP_326840620.1">
    <property type="nucleotide sequence ID" value="NZ_JBKWRC010000004.1"/>
</dbReference>
<dbReference type="SUPFAM" id="SSF53756">
    <property type="entry name" value="UDP-Glycosyltransferase/glycogen phosphorylase"/>
    <property type="match status" value="1"/>
</dbReference>
<evidence type="ECO:0000256" key="1">
    <source>
        <dbReference type="ARBA" id="ARBA00004370"/>
    </source>
</evidence>
<evidence type="ECO:0000313" key="8">
    <source>
        <dbReference type="Proteomes" id="UP000754750"/>
    </source>
</evidence>
<dbReference type="AlphaFoldDB" id="A0A928Q3G7"/>
<keyword evidence="4" id="KW-0808">Transferase</keyword>
<sequence>MKILILSAATGGGHLRASHAIESYLLENTTDVEVRVVDALKTIHPILDKTICDGYHFLATKTPKMFGLLYQKSNEENPLAQMVPKFNSLFSQRLLPLFEEYEPDVVIATHPFVTEMVSHLKEKGQVRVPLICIMTDYGPHKAWISDNVDAYVVSSEDMVPEMEAMGVRREIVYPFGIPVYNVFFDKADKAALLEELGMKPDQLTILIMAGSFGVSNILQIYEDIVCLDLPFQIIVITGRNEKLFQAFEDKIAECRLSPPMGCKHTRLVFFTNEVEKYMHASDLIITKPGGLTVSEALACNVPLAVFDAIPGQEEDNANFLMSHDMAVRIRKGDDCAGTISELLRNREKLEKMRQSCQSFDKSQSSRNILSLIYELVEGQKRDTAVFGK</sequence>
<protein>
    <submittedName>
        <fullName evidence="7">Galactosyldiacylglycerol synthase</fullName>
    </submittedName>
</protein>
<dbReference type="Proteomes" id="UP000754750">
    <property type="component" value="Unassembled WGS sequence"/>
</dbReference>
<organism evidence="7 8">
    <name type="scientific">Faecalispora sporosphaeroides</name>
    <dbReference type="NCBI Taxonomy" id="1549"/>
    <lineage>
        <taxon>Bacteria</taxon>
        <taxon>Bacillati</taxon>
        <taxon>Bacillota</taxon>
        <taxon>Clostridia</taxon>
        <taxon>Eubacteriales</taxon>
        <taxon>Oscillospiraceae</taxon>
        <taxon>Faecalispora</taxon>
    </lineage>
</organism>
<dbReference type="GO" id="GO:0016020">
    <property type="term" value="C:membrane"/>
    <property type="evidence" value="ECO:0007669"/>
    <property type="project" value="UniProtKB-SubCell"/>
</dbReference>